<gene>
    <name evidence="2" type="ORF">L201_003645</name>
</gene>
<dbReference type="PANTHER" id="PTHR15020:SF50">
    <property type="entry name" value="UPF0659 PROTEIN YMR090W"/>
    <property type="match status" value="1"/>
</dbReference>
<organism evidence="2 3">
    <name type="scientific">Kwoniella dendrophila CBS 6074</name>
    <dbReference type="NCBI Taxonomy" id="1295534"/>
    <lineage>
        <taxon>Eukaryota</taxon>
        <taxon>Fungi</taxon>
        <taxon>Dikarya</taxon>
        <taxon>Basidiomycota</taxon>
        <taxon>Agaricomycotina</taxon>
        <taxon>Tremellomycetes</taxon>
        <taxon>Tremellales</taxon>
        <taxon>Cryptococcaceae</taxon>
        <taxon>Kwoniella</taxon>
    </lineage>
</organism>
<sequence>MSSINNKQAVFFGASKGIGYFTLLSILENNQDWNTTLLLRKPDCFNDNHLIKPFIDNGRVKIIKGDATNEVDIRKCFDNDNKRVDLVVSSIGAAPSFGLTGIKIDQPELCTKGTLGLLHVLQELKTPLPRLIIVSSMGIGQAHQDMPLDMRLMYSWLLEKPHEDKKSLEYLIHRSGSGLVEMTSTKDIPSKTILSDSQIQSVKQNFLNEVIIIRPAFMPTEEAFDAKPTQDKSKVRIEEGLKCYTIKRSDVGRFIQEDCISPNCKWVNKCPVIGY</sequence>
<feature type="domain" description="NAD(P)-binding" evidence="1">
    <location>
        <begin position="13"/>
        <end position="166"/>
    </location>
</feature>
<dbReference type="RefSeq" id="XP_066075495.1">
    <property type="nucleotide sequence ID" value="XM_066219398.1"/>
</dbReference>
<dbReference type="InterPro" id="IPR036291">
    <property type="entry name" value="NAD(P)-bd_dom_sf"/>
</dbReference>
<dbReference type="PANTHER" id="PTHR15020">
    <property type="entry name" value="FLAVIN REDUCTASE-RELATED"/>
    <property type="match status" value="1"/>
</dbReference>
<accession>A0AAX4JTQ2</accession>
<reference evidence="2 3" key="1">
    <citation type="submission" date="2024-01" db="EMBL/GenBank/DDBJ databases">
        <title>Comparative genomics of Cryptococcus and Kwoniella reveals pathogenesis evolution and contrasting modes of karyotype evolution via chromosome fusion or intercentromeric recombination.</title>
        <authorList>
            <person name="Coelho M.A."/>
            <person name="David-Palma M."/>
            <person name="Shea T."/>
            <person name="Bowers K."/>
            <person name="McGinley-Smith S."/>
            <person name="Mohammad A.W."/>
            <person name="Gnirke A."/>
            <person name="Yurkov A.M."/>
            <person name="Nowrousian M."/>
            <person name="Sun S."/>
            <person name="Cuomo C.A."/>
            <person name="Heitman J."/>
        </authorList>
    </citation>
    <scope>NUCLEOTIDE SEQUENCE [LARGE SCALE GENOMIC DNA]</scope>
    <source>
        <strain evidence="2 3">CBS 6074</strain>
    </source>
</reference>
<dbReference type="SUPFAM" id="SSF51735">
    <property type="entry name" value="NAD(P)-binding Rossmann-fold domains"/>
    <property type="match status" value="1"/>
</dbReference>
<evidence type="ECO:0000259" key="1">
    <source>
        <dbReference type="Pfam" id="PF13460"/>
    </source>
</evidence>
<dbReference type="Pfam" id="PF13460">
    <property type="entry name" value="NAD_binding_10"/>
    <property type="match status" value="1"/>
</dbReference>
<name>A0AAX4JTQ2_9TREE</name>
<protein>
    <recommendedName>
        <fullName evidence="1">NAD(P)-binding domain-containing protein</fullName>
    </recommendedName>
</protein>
<proteinExistence type="predicted"/>
<dbReference type="InterPro" id="IPR016040">
    <property type="entry name" value="NAD(P)-bd_dom"/>
</dbReference>
<dbReference type="Gene3D" id="3.40.50.720">
    <property type="entry name" value="NAD(P)-binding Rossmann-like Domain"/>
    <property type="match status" value="1"/>
</dbReference>
<dbReference type="GeneID" id="91094315"/>
<dbReference type="Proteomes" id="UP001355207">
    <property type="component" value="Chromosome 4"/>
</dbReference>
<dbReference type="AlphaFoldDB" id="A0AAX4JTQ2"/>
<dbReference type="EMBL" id="CP144101">
    <property type="protein sequence ID" value="WWC88732.1"/>
    <property type="molecule type" value="Genomic_DNA"/>
</dbReference>
<keyword evidence="3" id="KW-1185">Reference proteome</keyword>
<evidence type="ECO:0000313" key="2">
    <source>
        <dbReference type="EMBL" id="WWC88732.1"/>
    </source>
</evidence>
<evidence type="ECO:0000313" key="3">
    <source>
        <dbReference type="Proteomes" id="UP001355207"/>
    </source>
</evidence>